<dbReference type="AlphaFoldDB" id="A0AAE0JVJ7"/>
<dbReference type="EMBL" id="JAULSN010000009">
    <property type="protein sequence ID" value="KAK3364780.1"/>
    <property type="molecule type" value="Genomic_DNA"/>
</dbReference>
<evidence type="ECO:0000313" key="2">
    <source>
        <dbReference type="Proteomes" id="UP001287356"/>
    </source>
</evidence>
<protein>
    <submittedName>
        <fullName evidence="1">Uncharacterized protein</fullName>
    </submittedName>
</protein>
<proteinExistence type="predicted"/>
<reference evidence="1" key="2">
    <citation type="submission" date="2023-06" db="EMBL/GenBank/DDBJ databases">
        <authorList>
            <consortium name="Lawrence Berkeley National Laboratory"/>
            <person name="Haridas S."/>
            <person name="Hensen N."/>
            <person name="Bonometti L."/>
            <person name="Westerberg I."/>
            <person name="Brannstrom I.O."/>
            <person name="Guillou S."/>
            <person name="Cros-Aarteil S."/>
            <person name="Calhoun S."/>
            <person name="Kuo A."/>
            <person name="Mondo S."/>
            <person name="Pangilinan J."/>
            <person name="Riley R."/>
            <person name="Labutti K."/>
            <person name="Andreopoulos B."/>
            <person name="Lipzen A."/>
            <person name="Chen C."/>
            <person name="Yanf M."/>
            <person name="Daum C."/>
            <person name="Ng V."/>
            <person name="Clum A."/>
            <person name="Steindorff A."/>
            <person name="Ohm R."/>
            <person name="Martin F."/>
            <person name="Silar P."/>
            <person name="Natvig D."/>
            <person name="Lalanne C."/>
            <person name="Gautier V."/>
            <person name="Ament-Velasquez S.L."/>
            <person name="Kruys A."/>
            <person name="Hutchinson M.I."/>
            <person name="Powell A.J."/>
            <person name="Barry K."/>
            <person name="Miller A.N."/>
            <person name="Grigoriev I.V."/>
            <person name="Debuchy R."/>
            <person name="Gladieux P."/>
            <person name="Thoren M.H."/>
            <person name="Johannesson H."/>
        </authorList>
    </citation>
    <scope>NUCLEOTIDE SEQUENCE</scope>
    <source>
        <strain evidence="1">CBS 958.72</strain>
    </source>
</reference>
<gene>
    <name evidence="1" type="ORF">B0T24DRAFT_598112</name>
</gene>
<keyword evidence="2" id="KW-1185">Reference proteome</keyword>
<reference evidence="1" key="1">
    <citation type="journal article" date="2023" name="Mol. Phylogenet. Evol.">
        <title>Genome-scale phylogeny and comparative genomics of the fungal order Sordariales.</title>
        <authorList>
            <person name="Hensen N."/>
            <person name="Bonometti L."/>
            <person name="Westerberg I."/>
            <person name="Brannstrom I.O."/>
            <person name="Guillou S."/>
            <person name="Cros-Aarteil S."/>
            <person name="Calhoun S."/>
            <person name="Haridas S."/>
            <person name="Kuo A."/>
            <person name="Mondo S."/>
            <person name="Pangilinan J."/>
            <person name="Riley R."/>
            <person name="LaButti K."/>
            <person name="Andreopoulos B."/>
            <person name="Lipzen A."/>
            <person name="Chen C."/>
            <person name="Yan M."/>
            <person name="Daum C."/>
            <person name="Ng V."/>
            <person name="Clum A."/>
            <person name="Steindorff A."/>
            <person name="Ohm R.A."/>
            <person name="Martin F."/>
            <person name="Silar P."/>
            <person name="Natvig D.O."/>
            <person name="Lalanne C."/>
            <person name="Gautier V."/>
            <person name="Ament-Velasquez S.L."/>
            <person name="Kruys A."/>
            <person name="Hutchinson M.I."/>
            <person name="Powell A.J."/>
            <person name="Barry K."/>
            <person name="Miller A.N."/>
            <person name="Grigoriev I.V."/>
            <person name="Debuchy R."/>
            <person name="Gladieux P."/>
            <person name="Hiltunen Thoren M."/>
            <person name="Johannesson H."/>
        </authorList>
    </citation>
    <scope>NUCLEOTIDE SEQUENCE</scope>
    <source>
        <strain evidence="1">CBS 958.72</strain>
    </source>
</reference>
<comment type="caution">
    <text evidence="1">The sequence shown here is derived from an EMBL/GenBank/DDBJ whole genome shotgun (WGS) entry which is preliminary data.</text>
</comment>
<dbReference type="Proteomes" id="UP001287356">
    <property type="component" value="Unassembled WGS sequence"/>
</dbReference>
<sequence>MPSSEAKPASLVRADACARGSRACVAECAETDIASWNFHQGIGDDGGFQVTPHVSKYTTVTTIDEVEGYKRETEELLTELGSRGAGSRAAGCFGRTQLVPLTHFNAHNQYITRILLSPDVKKLATPKSKKFGSTKQKA</sequence>
<name>A0AAE0JVJ7_9PEZI</name>
<organism evidence="1 2">
    <name type="scientific">Lasiosphaeria ovina</name>
    <dbReference type="NCBI Taxonomy" id="92902"/>
    <lineage>
        <taxon>Eukaryota</taxon>
        <taxon>Fungi</taxon>
        <taxon>Dikarya</taxon>
        <taxon>Ascomycota</taxon>
        <taxon>Pezizomycotina</taxon>
        <taxon>Sordariomycetes</taxon>
        <taxon>Sordariomycetidae</taxon>
        <taxon>Sordariales</taxon>
        <taxon>Lasiosphaeriaceae</taxon>
        <taxon>Lasiosphaeria</taxon>
    </lineage>
</organism>
<accession>A0AAE0JVJ7</accession>
<evidence type="ECO:0000313" key="1">
    <source>
        <dbReference type="EMBL" id="KAK3364780.1"/>
    </source>
</evidence>